<organism evidence="12 13">
    <name type="scientific">Microbacterium resistens</name>
    <dbReference type="NCBI Taxonomy" id="156977"/>
    <lineage>
        <taxon>Bacteria</taxon>
        <taxon>Bacillati</taxon>
        <taxon>Actinomycetota</taxon>
        <taxon>Actinomycetes</taxon>
        <taxon>Micrococcales</taxon>
        <taxon>Microbacteriaceae</taxon>
        <taxon>Microbacterium</taxon>
    </lineage>
</organism>
<dbReference type="CDD" id="cd00464">
    <property type="entry name" value="SK"/>
    <property type="match status" value="1"/>
</dbReference>
<keyword evidence="5 11" id="KW-0808">Transferase</keyword>
<keyword evidence="7 11" id="KW-0418">Kinase</keyword>
<keyword evidence="11" id="KW-0963">Cytoplasm</keyword>
<evidence type="ECO:0000256" key="6">
    <source>
        <dbReference type="ARBA" id="ARBA00022741"/>
    </source>
</evidence>
<evidence type="ECO:0000256" key="3">
    <source>
        <dbReference type="ARBA" id="ARBA00012154"/>
    </source>
</evidence>
<sequence>MSEPDRVLVLIGPMGAGKTSVGRRVARLLELPFVDTDKAIVRDHGPIPEIFAEHGEERFREWERAAVSDAVALGGVISVGGGAVVSAATRELLRGVPVVLLTVSPEAVGPRITGSARPLLAGGEDPVDRWKRIMEERRDWYEEVADATFDTSRTPMSRVASRIAAWTRGRA</sequence>
<dbReference type="SUPFAM" id="SSF52540">
    <property type="entry name" value="P-loop containing nucleoside triphosphate hydrolases"/>
    <property type="match status" value="1"/>
</dbReference>
<feature type="binding site" evidence="11">
    <location>
        <position position="37"/>
    </location>
    <ligand>
        <name>substrate</name>
    </ligand>
</feature>
<comment type="similarity">
    <text evidence="2 11">Belongs to the shikimate kinase family.</text>
</comment>
<keyword evidence="11" id="KW-0460">Magnesium</keyword>
<evidence type="ECO:0000256" key="7">
    <source>
        <dbReference type="ARBA" id="ARBA00022777"/>
    </source>
</evidence>
<keyword evidence="8 11" id="KW-0067">ATP-binding</keyword>
<keyword evidence="13" id="KW-1185">Reference proteome</keyword>
<keyword evidence="11" id="KW-0479">Metal-binding</keyword>
<gene>
    <name evidence="11" type="primary">aroK</name>
    <name evidence="12" type="ORF">J2Y69_003171</name>
</gene>
<dbReference type="InterPro" id="IPR031322">
    <property type="entry name" value="Shikimate/glucono_kinase"/>
</dbReference>
<dbReference type="InterPro" id="IPR023000">
    <property type="entry name" value="Shikimate_kinase_CS"/>
</dbReference>
<dbReference type="Pfam" id="PF01202">
    <property type="entry name" value="SKI"/>
    <property type="match status" value="1"/>
</dbReference>
<dbReference type="PRINTS" id="PR01100">
    <property type="entry name" value="SHIKIMTKNASE"/>
</dbReference>
<dbReference type="PANTHER" id="PTHR21087:SF16">
    <property type="entry name" value="SHIKIMATE KINASE 1, CHLOROPLASTIC"/>
    <property type="match status" value="1"/>
</dbReference>
<keyword evidence="6 11" id="KW-0547">Nucleotide-binding</keyword>
<comment type="function">
    <text evidence="11">Catalyzes the specific phosphorylation of the 3-hydroxyl group of shikimic acid using ATP as a cosubstrate.</text>
</comment>
<evidence type="ECO:0000256" key="11">
    <source>
        <dbReference type="HAMAP-Rule" id="MF_00109"/>
    </source>
</evidence>
<feature type="binding site" evidence="11">
    <location>
        <position position="60"/>
    </location>
    <ligand>
        <name>substrate</name>
    </ligand>
</feature>
<dbReference type="RefSeq" id="WP_310022484.1">
    <property type="nucleotide sequence ID" value="NZ_JAVDUM010000015.1"/>
</dbReference>
<evidence type="ECO:0000256" key="1">
    <source>
        <dbReference type="ARBA" id="ARBA00004842"/>
    </source>
</evidence>
<comment type="subcellular location">
    <subcellularLocation>
        <location evidence="11">Cytoplasm</location>
    </subcellularLocation>
</comment>
<dbReference type="InterPro" id="IPR000623">
    <property type="entry name" value="Shikimate_kinase/TSH1"/>
</dbReference>
<evidence type="ECO:0000313" key="12">
    <source>
        <dbReference type="EMBL" id="MDR6868552.1"/>
    </source>
</evidence>
<feature type="binding site" evidence="11">
    <location>
        <begin position="15"/>
        <end position="20"/>
    </location>
    <ligand>
        <name>ATP</name>
        <dbReference type="ChEBI" id="CHEBI:30616"/>
    </ligand>
</feature>
<feature type="binding site" evidence="11">
    <location>
        <position position="81"/>
    </location>
    <ligand>
        <name>substrate</name>
    </ligand>
</feature>
<dbReference type="InterPro" id="IPR027417">
    <property type="entry name" value="P-loop_NTPase"/>
</dbReference>
<evidence type="ECO:0000256" key="10">
    <source>
        <dbReference type="ARBA" id="ARBA00048567"/>
    </source>
</evidence>
<evidence type="ECO:0000256" key="4">
    <source>
        <dbReference type="ARBA" id="ARBA00022605"/>
    </source>
</evidence>
<dbReference type="EMBL" id="JAVDUM010000015">
    <property type="protein sequence ID" value="MDR6868552.1"/>
    <property type="molecule type" value="Genomic_DNA"/>
</dbReference>
<protein>
    <recommendedName>
        <fullName evidence="3 11">Shikimate kinase</fullName>
        <shortName evidence="11">SK</shortName>
        <ecNumber evidence="3 11">2.7.1.71</ecNumber>
    </recommendedName>
</protein>
<dbReference type="Proteomes" id="UP001259347">
    <property type="component" value="Unassembled WGS sequence"/>
</dbReference>
<comment type="caution">
    <text evidence="11">Lacks conserved residue(s) required for the propagation of feature annotation.</text>
</comment>
<comment type="caution">
    <text evidence="12">The sequence shown here is derived from an EMBL/GenBank/DDBJ whole genome shotgun (WGS) entry which is preliminary data.</text>
</comment>
<comment type="cofactor">
    <cofactor evidence="11">
        <name>Mg(2+)</name>
        <dbReference type="ChEBI" id="CHEBI:18420"/>
    </cofactor>
    <text evidence="11">Binds 1 Mg(2+) ion per subunit.</text>
</comment>
<accession>A0ABU1SI61</accession>
<comment type="pathway">
    <text evidence="1 11">Metabolic intermediate biosynthesis; chorismate biosynthesis; chorismate from D-erythrose 4-phosphate and phosphoenolpyruvate: step 5/7.</text>
</comment>
<comment type="catalytic activity">
    <reaction evidence="10 11">
        <text>shikimate + ATP = 3-phosphoshikimate + ADP + H(+)</text>
        <dbReference type="Rhea" id="RHEA:13121"/>
        <dbReference type="ChEBI" id="CHEBI:15378"/>
        <dbReference type="ChEBI" id="CHEBI:30616"/>
        <dbReference type="ChEBI" id="CHEBI:36208"/>
        <dbReference type="ChEBI" id="CHEBI:145989"/>
        <dbReference type="ChEBI" id="CHEBI:456216"/>
        <dbReference type="EC" id="2.7.1.71"/>
    </reaction>
</comment>
<evidence type="ECO:0000256" key="9">
    <source>
        <dbReference type="ARBA" id="ARBA00023141"/>
    </source>
</evidence>
<keyword evidence="4 11" id="KW-0028">Amino-acid biosynthesis</keyword>
<dbReference type="GO" id="GO:0004765">
    <property type="term" value="F:shikimate kinase activity"/>
    <property type="evidence" value="ECO:0007669"/>
    <property type="project" value="UniProtKB-EC"/>
</dbReference>
<reference evidence="12 13" key="1">
    <citation type="submission" date="2023-07" db="EMBL/GenBank/DDBJ databases">
        <title>Sorghum-associated microbial communities from plants grown in Nebraska, USA.</title>
        <authorList>
            <person name="Schachtman D."/>
        </authorList>
    </citation>
    <scope>NUCLEOTIDE SEQUENCE [LARGE SCALE GENOMIC DNA]</scope>
    <source>
        <strain evidence="12 13">2980</strain>
    </source>
</reference>
<evidence type="ECO:0000256" key="8">
    <source>
        <dbReference type="ARBA" id="ARBA00022840"/>
    </source>
</evidence>
<evidence type="ECO:0000256" key="5">
    <source>
        <dbReference type="ARBA" id="ARBA00022679"/>
    </source>
</evidence>
<evidence type="ECO:0000256" key="2">
    <source>
        <dbReference type="ARBA" id="ARBA00006997"/>
    </source>
</evidence>
<proteinExistence type="inferred from homology"/>
<comment type="subunit">
    <text evidence="11">Monomer.</text>
</comment>
<feature type="binding site" evidence="11">
    <location>
        <position position="19"/>
    </location>
    <ligand>
        <name>Mg(2+)</name>
        <dbReference type="ChEBI" id="CHEBI:18420"/>
    </ligand>
</feature>
<evidence type="ECO:0000313" key="13">
    <source>
        <dbReference type="Proteomes" id="UP001259347"/>
    </source>
</evidence>
<name>A0ABU1SI61_9MICO</name>
<dbReference type="PANTHER" id="PTHR21087">
    <property type="entry name" value="SHIKIMATE KINASE"/>
    <property type="match status" value="1"/>
</dbReference>
<dbReference type="HAMAP" id="MF_00109">
    <property type="entry name" value="Shikimate_kinase"/>
    <property type="match status" value="1"/>
</dbReference>
<dbReference type="EC" id="2.7.1.71" evidence="3 11"/>
<dbReference type="Gene3D" id="3.40.50.300">
    <property type="entry name" value="P-loop containing nucleotide triphosphate hydrolases"/>
    <property type="match status" value="1"/>
</dbReference>
<feature type="binding site" evidence="11">
    <location>
        <position position="137"/>
    </location>
    <ligand>
        <name>substrate</name>
    </ligand>
</feature>
<feature type="binding site" evidence="11">
    <location>
        <position position="117"/>
    </location>
    <ligand>
        <name>ATP</name>
        <dbReference type="ChEBI" id="CHEBI:30616"/>
    </ligand>
</feature>
<keyword evidence="9 11" id="KW-0057">Aromatic amino acid biosynthesis</keyword>
<dbReference type="PROSITE" id="PS01128">
    <property type="entry name" value="SHIKIMATE_KINASE"/>
    <property type="match status" value="1"/>
</dbReference>